<dbReference type="InterPro" id="IPR021858">
    <property type="entry name" value="Fun_TF"/>
</dbReference>
<reference evidence="8" key="2">
    <citation type="journal article" date="2009" name="Fungal Genet. Biol.">
        <title>The 2008 update of the Aspergillus nidulans genome annotation: a community effort.</title>
        <authorList>
            <person name="Wortman J.R."/>
            <person name="Gilsenan J.M."/>
            <person name="Joardar V."/>
            <person name="Deegan J."/>
            <person name="Clutterbuck J."/>
            <person name="Andersen M.R."/>
            <person name="Archer D."/>
            <person name="Bencina M."/>
            <person name="Braus G."/>
            <person name="Coutinho P."/>
            <person name="von Dohren H."/>
            <person name="Doonan J."/>
            <person name="Driessen A.J."/>
            <person name="Durek P."/>
            <person name="Espeso E."/>
            <person name="Fekete E."/>
            <person name="Flipphi M."/>
            <person name="Estrada C.G."/>
            <person name="Geysens S."/>
            <person name="Goldman G."/>
            <person name="de Groot P.W."/>
            <person name="Hansen K."/>
            <person name="Harris S.D."/>
            <person name="Heinekamp T."/>
            <person name="Helmstaedt K."/>
            <person name="Henrissat B."/>
            <person name="Hofmann G."/>
            <person name="Homan T."/>
            <person name="Horio T."/>
            <person name="Horiuchi H."/>
            <person name="James S."/>
            <person name="Jones M."/>
            <person name="Karaffa L."/>
            <person name="Karanyi Z."/>
            <person name="Kato M."/>
            <person name="Keller N."/>
            <person name="Kelly D.E."/>
            <person name="Kiel J.A."/>
            <person name="Kim J.M."/>
            <person name="van der Klei I.J."/>
            <person name="Klis F.M."/>
            <person name="Kovalchuk A."/>
            <person name="Krasevec N."/>
            <person name="Kubicek C.P."/>
            <person name="Liu B."/>
            <person name="Maccabe A."/>
            <person name="Meyer V."/>
            <person name="Mirabito P."/>
            <person name="Miskei M."/>
            <person name="Mos M."/>
            <person name="Mullins J."/>
            <person name="Nelson D.R."/>
            <person name="Nielsen J."/>
            <person name="Oakley B.R."/>
            <person name="Osmani S.A."/>
            <person name="Pakula T."/>
            <person name="Paszewski A."/>
            <person name="Paulsen I."/>
            <person name="Pilsyk S."/>
            <person name="Pocsi I."/>
            <person name="Punt P.J."/>
            <person name="Ram A.F."/>
            <person name="Ren Q."/>
            <person name="Robellet X."/>
            <person name="Robson G."/>
            <person name="Seiboth B."/>
            <person name="van Solingen P."/>
            <person name="Specht T."/>
            <person name="Sun J."/>
            <person name="Taheri-Talesh N."/>
            <person name="Takeshita N."/>
            <person name="Ussery D."/>
            <person name="vanKuyk P.A."/>
            <person name="Visser H."/>
            <person name="van de Vondervoort P.J."/>
            <person name="de Vries R.P."/>
            <person name="Walton J."/>
            <person name="Xiang X."/>
            <person name="Xiong Y."/>
            <person name="Zeng A.P."/>
            <person name="Brandt B.W."/>
            <person name="Cornell M.J."/>
            <person name="van den Hondel C.A."/>
            <person name="Visser J."/>
            <person name="Oliver S.G."/>
            <person name="Turner G."/>
        </authorList>
    </citation>
    <scope>GENOME REANNOTATION</scope>
    <source>
        <strain evidence="8">FGSC A4 / ATCC 38163 / CBS 112.46 / NRRL 194 / M139</strain>
    </source>
</reference>
<evidence type="ECO:0000256" key="5">
    <source>
        <dbReference type="ARBA" id="ARBA00023242"/>
    </source>
</evidence>
<accession>C8VGL1</accession>
<dbReference type="GO" id="GO:0008270">
    <property type="term" value="F:zinc ion binding"/>
    <property type="evidence" value="ECO:0007669"/>
    <property type="project" value="InterPro"/>
</dbReference>
<dbReference type="GO" id="GO:0003700">
    <property type="term" value="F:DNA-binding transcription factor activity"/>
    <property type="evidence" value="ECO:0000318"/>
    <property type="project" value="GO_Central"/>
</dbReference>
<dbReference type="InterPro" id="IPR001138">
    <property type="entry name" value="Zn2Cys6_DnaBD"/>
</dbReference>
<dbReference type="GeneID" id="2871703"/>
<dbReference type="GO" id="GO:0000976">
    <property type="term" value="F:transcription cis-regulatory region binding"/>
    <property type="evidence" value="ECO:0000318"/>
    <property type="project" value="GO_Central"/>
</dbReference>
<dbReference type="EMBL" id="BN001305">
    <property type="protein sequence ID" value="CBF81953.1"/>
    <property type="molecule type" value="Genomic_DNA"/>
</dbReference>
<dbReference type="PROSITE" id="PS50048">
    <property type="entry name" value="ZN2_CY6_FUNGAL_2"/>
    <property type="match status" value="1"/>
</dbReference>
<dbReference type="OrthoDB" id="5130013at2759"/>
<dbReference type="AlphaFoldDB" id="Q5B218"/>
<keyword evidence="2" id="KW-0805">Transcription regulation</keyword>
<dbReference type="Pfam" id="PF11951">
    <property type="entry name" value="Fungal_trans_2"/>
    <property type="match status" value="1"/>
</dbReference>
<evidence type="ECO:0000256" key="4">
    <source>
        <dbReference type="ARBA" id="ARBA00023163"/>
    </source>
</evidence>
<keyword evidence="5" id="KW-0539">Nucleus</keyword>
<dbReference type="GO" id="GO:0005634">
    <property type="term" value="C:nucleus"/>
    <property type="evidence" value="ECO:0000318"/>
    <property type="project" value="GO_Central"/>
</dbReference>
<keyword evidence="8" id="KW-1185">Reference proteome</keyword>
<dbReference type="InParanoid" id="Q5B218"/>
<comment type="subcellular location">
    <subcellularLocation>
        <location evidence="1">Nucleus</location>
    </subcellularLocation>
</comment>
<name>Q5B218_EMENI</name>
<dbReference type="KEGG" id="ani:ANIA_05412"/>
<accession>Q5B218</accession>
<dbReference type="GO" id="GO:0000981">
    <property type="term" value="F:DNA-binding transcription factor activity, RNA polymerase II-specific"/>
    <property type="evidence" value="ECO:0007669"/>
    <property type="project" value="InterPro"/>
</dbReference>
<proteinExistence type="predicted"/>
<evidence type="ECO:0000313" key="7">
    <source>
        <dbReference type="EMBL" id="CBF81953.1"/>
    </source>
</evidence>
<reference evidence="8" key="1">
    <citation type="journal article" date="2005" name="Nature">
        <title>Sequencing of Aspergillus nidulans and comparative analysis with A. fumigatus and A. oryzae.</title>
        <authorList>
            <person name="Galagan J.E."/>
            <person name="Calvo S.E."/>
            <person name="Cuomo C."/>
            <person name="Ma L.J."/>
            <person name="Wortman J.R."/>
            <person name="Batzoglou S."/>
            <person name="Lee S.I."/>
            <person name="Basturkmen M."/>
            <person name="Spevak C.C."/>
            <person name="Clutterbuck J."/>
            <person name="Kapitonov V."/>
            <person name="Jurka J."/>
            <person name="Scazzocchio C."/>
            <person name="Farman M."/>
            <person name="Butler J."/>
            <person name="Purcell S."/>
            <person name="Harris S."/>
            <person name="Braus G.H."/>
            <person name="Draht O."/>
            <person name="Busch S."/>
            <person name="D'Enfert C."/>
            <person name="Bouchier C."/>
            <person name="Goldman G.H."/>
            <person name="Bell-Pedersen D."/>
            <person name="Griffiths-Jones S."/>
            <person name="Doonan J.H."/>
            <person name="Yu J."/>
            <person name="Vienken K."/>
            <person name="Pain A."/>
            <person name="Freitag M."/>
            <person name="Selker E.U."/>
            <person name="Archer D.B."/>
            <person name="Penalva M.A."/>
            <person name="Oakley B.R."/>
            <person name="Momany M."/>
            <person name="Tanaka T."/>
            <person name="Kumagai T."/>
            <person name="Asai K."/>
            <person name="Machida M."/>
            <person name="Nierman W.C."/>
            <person name="Denning D.W."/>
            <person name="Caddick M."/>
            <person name="Hynes M."/>
            <person name="Paoletti M."/>
            <person name="Fischer R."/>
            <person name="Miller B."/>
            <person name="Dyer P."/>
            <person name="Sachs M.S."/>
            <person name="Osmani S.A."/>
            <person name="Birren B.W."/>
        </authorList>
    </citation>
    <scope>NUCLEOTIDE SEQUENCE [LARGE SCALE GENOMIC DNA]</scope>
    <source>
        <strain evidence="8">FGSC A4 / ATCC 38163 / CBS 112.46 / NRRL 194 / M139</strain>
    </source>
</reference>
<dbReference type="PANTHER" id="PTHR37534">
    <property type="entry name" value="TRANSCRIPTIONAL ACTIVATOR PROTEIN UGA3"/>
    <property type="match status" value="1"/>
</dbReference>
<evidence type="ECO:0000256" key="3">
    <source>
        <dbReference type="ARBA" id="ARBA00023125"/>
    </source>
</evidence>
<feature type="domain" description="Zn(2)-C6 fungal-type" evidence="6">
    <location>
        <begin position="4"/>
        <end position="34"/>
    </location>
</feature>
<evidence type="ECO:0000256" key="1">
    <source>
        <dbReference type="ARBA" id="ARBA00004123"/>
    </source>
</evidence>
<evidence type="ECO:0000256" key="2">
    <source>
        <dbReference type="ARBA" id="ARBA00023015"/>
    </source>
</evidence>
<dbReference type="GO" id="GO:0045944">
    <property type="term" value="P:positive regulation of transcription by RNA polymerase II"/>
    <property type="evidence" value="ECO:0000318"/>
    <property type="project" value="GO_Central"/>
</dbReference>
<organism evidence="7 8">
    <name type="scientific">Emericella nidulans (strain FGSC A4 / ATCC 38163 / CBS 112.46 / NRRL 194 / M139)</name>
    <name type="common">Aspergillus nidulans</name>
    <dbReference type="NCBI Taxonomy" id="227321"/>
    <lineage>
        <taxon>Eukaryota</taxon>
        <taxon>Fungi</taxon>
        <taxon>Dikarya</taxon>
        <taxon>Ascomycota</taxon>
        <taxon>Pezizomycotina</taxon>
        <taxon>Eurotiomycetes</taxon>
        <taxon>Eurotiomycetidae</taxon>
        <taxon>Eurotiales</taxon>
        <taxon>Aspergillaceae</taxon>
        <taxon>Aspergillus</taxon>
        <taxon>Aspergillus subgen. Nidulantes</taxon>
    </lineage>
</organism>
<dbReference type="eggNOG" id="ENOG502SH4R">
    <property type="taxonomic scope" value="Eukaryota"/>
</dbReference>
<dbReference type="VEuPathDB" id="FungiDB:AN5412"/>
<keyword evidence="4" id="KW-0804">Transcription</keyword>
<dbReference type="OMA" id="WTCRSRT"/>
<dbReference type="Proteomes" id="UP000000560">
    <property type="component" value="Chromosome V"/>
</dbReference>
<evidence type="ECO:0000259" key="6">
    <source>
        <dbReference type="PROSITE" id="PS50048"/>
    </source>
</evidence>
<dbReference type="RefSeq" id="XP_663016.1">
    <property type="nucleotide sequence ID" value="XM_657924.1"/>
</dbReference>
<dbReference type="InterPro" id="IPR036864">
    <property type="entry name" value="Zn2-C6_fun-type_DNA-bd_sf"/>
</dbReference>
<protein>
    <submittedName>
        <fullName evidence="7">Zn(II)2Cys6 transcription factor (Eurofung)</fullName>
    </submittedName>
</protein>
<sequence length="497" mass="56745">MREACWTCRNRTIQCDQSCFPCLKCKKAGLECRDKKPLRWVQGVAIRGRMRGYMYKETPTNHDAILPTYLRSKRVRRGGHQLQLTLQDPRMQNLDLSSRYYIDYYSQRICRLYILHDSDSNPFRGLLAYALEDAPLRKSVIALAARHTANTGYSFDQSDKNDVVVPTPQLTYATLDALRFKTQAITALRERLTRQHLEFVKTDTTIASILLLIFLELLESGLDGWDVHLKGARTLVRLYQSLRGKTYGNCGSGDMEQEISTFITRQFSLIETLGASLSHFNPISEDFCSTSYILNPGKESIVRSFLGCPEFILRSIQFFSSQRQLAAESPHYTAHMQDTLAMLEVTGNFNSLEWASRLQHQQSSPASPYTAEMENLYMLGEAYKIAALLYGRQVLGPELATAESNGLVLQLLGLIDALKTQDSLFKCLLWPTFIAGLHCLERDQQGLVHDCLKRIWELTACLNVISASNILKDCWDRTRFSETQFRCVGLDRRWLLI</sequence>
<dbReference type="Pfam" id="PF00172">
    <property type="entry name" value="Zn_clus"/>
    <property type="match status" value="1"/>
</dbReference>
<evidence type="ECO:0000313" key="8">
    <source>
        <dbReference type="Proteomes" id="UP000000560"/>
    </source>
</evidence>
<dbReference type="STRING" id="227321.Q5B218"/>
<dbReference type="PANTHER" id="PTHR37534:SF8">
    <property type="entry name" value="ZN(II)2CYS6 TRANSCRIPTION FACTOR (EUROFUNG)"/>
    <property type="match status" value="1"/>
</dbReference>
<dbReference type="CDD" id="cd00067">
    <property type="entry name" value="GAL4"/>
    <property type="match status" value="1"/>
</dbReference>
<gene>
    <name evidence="7" type="ORF">ANIA_05412</name>
</gene>
<dbReference type="HOGENOM" id="CLU_020030_0_0_1"/>
<dbReference type="SUPFAM" id="SSF57701">
    <property type="entry name" value="Zn2/Cys6 DNA-binding domain"/>
    <property type="match status" value="1"/>
</dbReference>
<keyword evidence="3" id="KW-0238">DNA-binding</keyword>